<keyword evidence="10" id="KW-0813">Transport</keyword>
<organism evidence="11 12">
    <name type="scientific">Hypsizygus marmoreus</name>
    <name type="common">White beech mushroom</name>
    <name type="synonym">Agaricus marmoreus</name>
    <dbReference type="NCBI Taxonomy" id="39966"/>
    <lineage>
        <taxon>Eukaryota</taxon>
        <taxon>Fungi</taxon>
        <taxon>Dikarya</taxon>
        <taxon>Basidiomycota</taxon>
        <taxon>Agaricomycotina</taxon>
        <taxon>Agaricomycetes</taxon>
        <taxon>Agaricomycetidae</taxon>
        <taxon>Agaricales</taxon>
        <taxon>Tricholomatineae</taxon>
        <taxon>Lyophyllaceae</taxon>
        <taxon>Hypsizygus</taxon>
    </lineage>
</organism>
<comment type="function">
    <text evidence="9 10">Intramembrane glycolipid transporter that operates in the biosynthetic pathway of dolichol-linked oligosaccharides, the glycan precursors employed in protein asparagine (N)-glycosylation. The sequential addition of sugars to dolichol pyrophosphate produces dolichol-linked oligosaccharides containing fourteen sugars, including two GlcNAcs, nine mannoses and three glucoses. Once assembled, the oligosaccharide is transferred from the lipid to nascent proteins by oligosaccharyltransferases. The assembly of dolichol-linked oligosaccharides begins on the cytosolic side of the endoplasmic reticulum membrane and finishes in its lumen. RFT1 could mediate the translocation of the cytosolically oriented intermediate DolPP-GlcNAc2Man5, produced by ALG11, into the ER lumen where dolichol-linked oligosaccharides assembly continues. However, the intramembrane lipid transporter activity could not be confirmed in vitro.</text>
</comment>
<dbReference type="Pfam" id="PF04506">
    <property type="entry name" value="Rft-1"/>
    <property type="match status" value="1"/>
</dbReference>
<feature type="transmembrane region" description="Helical" evidence="10">
    <location>
        <begin position="21"/>
        <end position="41"/>
    </location>
</feature>
<evidence type="ECO:0000256" key="5">
    <source>
        <dbReference type="ARBA" id="ARBA00022824"/>
    </source>
</evidence>
<evidence type="ECO:0000256" key="1">
    <source>
        <dbReference type="ARBA" id="ARBA00004477"/>
    </source>
</evidence>
<feature type="transmembrane region" description="Helical" evidence="10">
    <location>
        <begin position="53"/>
        <end position="72"/>
    </location>
</feature>
<dbReference type="GO" id="GO:0005789">
    <property type="term" value="C:endoplasmic reticulum membrane"/>
    <property type="evidence" value="ECO:0007669"/>
    <property type="project" value="UniProtKB-SubCell"/>
</dbReference>
<accession>A0A369JH88</accession>
<feature type="transmembrane region" description="Helical" evidence="10">
    <location>
        <begin position="467"/>
        <end position="492"/>
    </location>
</feature>
<keyword evidence="6 10" id="KW-1133">Transmembrane helix</keyword>
<dbReference type="PANTHER" id="PTHR13117">
    <property type="entry name" value="ENDOPLASMIC RETICULUM MULTISPAN TRANSMEMBRANE PROTEIN-RELATED"/>
    <property type="match status" value="1"/>
</dbReference>
<feature type="transmembrane region" description="Helical" evidence="10">
    <location>
        <begin position="337"/>
        <end position="359"/>
    </location>
</feature>
<protein>
    <recommendedName>
        <fullName evidence="8 10">Man(5)GlcNAc(2)-PP-dolichol translocation protein RFT1</fullName>
    </recommendedName>
</protein>
<dbReference type="InParanoid" id="A0A369JH88"/>
<dbReference type="PANTHER" id="PTHR13117:SF5">
    <property type="entry name" value="PROTEIN RFT1 HOMOLOG"/>
    <property type="match status" value="1"/>
</dbReference>
<evidence type="ECO:0000256" key="8">
    <source>
        <dbReference type="ARBA" id="ARBA00044793"/>
    </source>
</evidence>
<comment type="subcellular location">
    <subcellularLocation>
        <location evidence="1 10">Endoplasmic reticulum membrane</location>
        <topology evidence="1 10">Multi-pass membrane protein</topology>
    </subcellularLocation>
</comment>
<evidence type="ECO:0000313" key="12">
    <source>
        <dbReference type="Proteomes" id="UP000076154"/>
    </source>
</evidence>
<feature type="transmembrane region" description="Helical" evidence="10">
    <location>
        <begin position="379"/>
        <end position="399"/>
    </location>
</feature>
<dbReference type="FunCoup" id="A0A369JH88">
    <property type="interactions" value="325"/>
</dbReference>
<proteinExistence type="inferred from homology"/>
<keyword evidence="12" id="KW-1185">Reference proteome</keyword>
<feature type="transmembrane region" description="Helical" evidence="10">
    <location>
        <begin position="125"/>
        <end position="143"/>
    </location>
</feature>
<feature type="transmembrane region" description="Helical" evidence="10">
    <location>
        <begin position="437"/>
        <end position="455"/>
    </location>
</feature>
<gene>
    <name evidence="11" type="primary">RFT1</name>
    <name evidence="11" type="ORF">Hypma_011747</name>
</gene>
<feature type="transmembrane region" description="Helical" evidence="10">
    <location>
        <begin position="164"/>
        <end position="182"/>
    </location>
</feature>
<feature type="transmembrane region" description="Helical" evidence="10">
    <location>
        <begin position="411"/>
        <end position="431"/>
    </location>
</feature>
<evidence type="ECO:0000256" key="6">
    <source>
        <dbReference type="ARBA" id="ARBA00022989"/>
    </source>
</evidence>
<comment type="caution">
    <text evidence="11">The sequence shown here is derived from an EMBL/GenBank/DDBJ whole genome shotgun (WGS) entry which is preliminary data.</text>
</comment>
<comment type="similarity">
    <text evidence="3 10">Belongs to the RFT1 family.</text>
</comment>
<dbReference type="Proteomes" id="UP000076154">
    <property type="component" value="Unassembled WGS sequence"/>
</dbReference>
<sequence>MSSRAVGDENSRDDALFRASFRSASSLMGLQLFSRIFTFILNQAMFRLASPRAYGTAAIQFELLLSTILFLSREGVRNALLRVKKTGVSTTNLSVLPVLFGFPLALATSYFYARFAGDEVRSQDHFQASIAIYALAALLELLSEPMHNLAMAELRTGVRVKAEGLGITVKTIVTFLVLLYDMRSGGHTLALLAFAAGQLAYGAAVLFIYVAYYGVQSTWPKRPPQTQDKPTHYFDPEILRLSLTMTSQSLVKHFLTEGDKLILSWFSPLQDQGGYAIAVNYGSLIARIVFQPIEEASRVFFSKVLGNLSPETTEDPKATTTKFASLQQAAVTLTSLLSIYSAFSLILLVFGTVYIPIVLQILLPRQYLLTSAPKVLSAWVWYIPVLAFNGALEAFLSSVATLHDLNNQSRWMAGFSVIYILAAVTLSRFHVGDASLVYANVLNLTLRIIYCTHFITSFFTRRGARHVLQFSTVVSGWPLVFTATASTVLIHISEIKLGITTMIDGGQKIPLLSTPVLLHIGFGACLAFLCLGVWWFSSGRHLSLPHRAKAE</sequence>
<feature type="transmembrane region" description="Helical" evidence="10">
    <location>
        <begin position="516"/>
        <end position="537"/>
    </location>
</feature>
<keyword evidence="7 10" id="KW-0472">Membrane</keyword>
<dbReference type="GO" id="GO:0006488">
    <property type="term" value="P:dolichol-linked oligosaccharide biosynthetic process"/>
    <property type="evidence" value="ECO:0007669"/>
    <property type="project" value="InterPro"/>
</dbReference>
<comment type="pathway">
    <text evidence="2">Protein modification; protein glycosylation.</text>
</comment>
<name>A0A369JH88_HYPMA</name>
<dbReference type="GO" id="GO:0034203">
    <property type="term" value="P:glycolipid translocation"/>
    <property type="evidence" value="ECO:0007669"/>
    <property type="project" value="TreeGrafter"/>
</dbReference>
<evidence type="ECO:0000256" key="3">
    <source>
        <dbReference type="ARBA" id="ARBA00010288"/>
    </source>
</evidence>
<dbReference type="InterPro" id="IPR007594">
    <property type="entry name" value="RFT1"/>
</dbReference>
<evidence type="ECO:0000256" key="4">
    <source>
        <dbReference type="ARBA" id="ARBA00022692"/>
    </source>
</evidence>
<dbReference type="OrthoDB" id="9979195at2759"/>
<evidence type="ECO:0000256" key="7">
    <source>
        <dbReference type="ARBA" id="ARBA00023136"/>
    </source>
</evidence>
<dbReference type="STRING" id="39966.A0A369JH88"/>
<keyword evidence="4 10" id="KW-0812">Transmembrane</keyword>
<feature type="transmembrane region" description="Helical" evidence="10">
    <location>
        <begin position="188"/>
        <end position="212"/>
    </location>
</feature>
<dbReference type="AlphaFoldDB" id="A0A369JH88"/>
<evidence type="ECO:0000256" key="10">
    <source>
        <dbReference type="RuleBase" id="RU365067"/>
    </source>
</evidence>
<feature type="transmembrane region" description="Helical" evidence="10">
    <location>
        <begin position="93"/>
        <end position="113"/>
    </location>
</feature>
<reference evidence="11" key="1">
    <citation type="submission" date="2018-04" db="EMBL/GenBank/DDBJ databases">
        <title>Whole genome sequencing of Hypsizygus marmoreus.</title>
        <authorList>
            <person name="Choi I.-G."/>
            <person name="Min B."/>
            <person name="Kim J.-G."/>
            <person name="Kim S."/>
            <person name="Oh Y.-L."/>
            <person name="Kong W.-S."/>
            <person name="Park H."/>
            <person name="Jeong J."/>
            <person name="Song E.-S."/>
        </authorList>
    </citation>
    <scope>NUCLEOTIDE SEQUENCE [LARGE SCALE GENOMIC DNA]</scope>
    <source>
        <strain evidence="11">51987-8</strain>
    </source>
</reference>
<evidence type="ECO:0000256" key="9">
    <source>
        <dbReference type="ARBA" id="ARBA00045912"/>
    </source>
</evidence>
<evidence type="ECO:0000313" key="11">
    <source>
        <dbReference type="EMBL" id="RDB21551.1"/>
    </source>
</evidence>
<keyword evidence="5 10" id="KW-0256">Endoplasmic reticulum</keyword>
<evidence type="ECO:0000256" key="2">
    <source>
        <dbReference type="ARBA" id="ARBA00004922"/>
    </source>
</evidence>
<dbReference type="EMBL" id="LUEZ02000055">
    <property type="protein sequence ID" value="RDB21551.1"/>
    <property type="molecule type" value="Genomic_DNA"/>
</dbReference>